<keyword evidence="2" id="KW-0560">Oxidoreductase</keyword>
<proteinExistence type="inferred from homology"/>
<evidence type="ECO:0000313" key="4">
    <source>
        <dbReference type="Proteomes" id="UP000481327"/>
    </source>
</evidence>
<dbReference type="InterPro" id="IPR020904">
    <property type="entry name" value="Sc_DH/Rdtase_CS"/>
</dbReference>
<dbReference type="Proteomes" id="UP000481327">
    <property type="component" value="Unassembled WGS sequence"/>
</dbReference>
<evidence type="ECO:0000256" key="2">
    <source>
        <dbReference type="ARBA" id="ARBA00023002"/>
    </source>
</evidence>
<dbReference type="Pfam" id="PF00106">
    <property type="entry name" value="adh_short"/>
    <property type="match status" value="1"/>
</dbReference>
<evidence type="ECO:0000313" key="3">
    <source>
        <dbReference type="EMBL" id="MQT18286.1"/>
    </source>
</evidence>
<dbReference type="InterPro" id="IPR002347">
    <property type="entry name" value="SDR_fam"/>
</dbReference>
<keyword evidence="4" id="KW-1185">Reference proteome</keyword>
<name>A0A7C9KYF7_9SPHN</name>
<protein>
    <submittedName>
        <fullName evidence="3">SDR family NAD(P)-dependent oxidoreductase</fullName>
    </submittedName>
</protein>
<sequence length="226" mass="23883">MTDTAESTQKIALVTGASRGIGAATALALAQAGYHLILTGRSEQHLAEVEGKIHGAGGTATIAPFDLADSDAIDRLAAAIGARWGRLDLLVLNAGQLGTLAPLPHIEVKEWNSVINLNLTANWRLVRAFDPWLRQSPTADVVALTSTVGHEPRAYWGAYAVSKAALESMIAIYGLEVEAITGIRTHVVNPGATRTAMRARAFPGEDPQTVKPPEDVAAMILAVLPR</sequence>
<dbReference type="InterPro" id="IPR036291">
    <property type="entry name" value="NAD(P)-bd_dom_sf"/>
</dbReference>
<dbReference type="GO" id="GO:0016491">
    <property type="term" value="F:oxidoreductase activity"/>
    <property type="evidence" value="ECO:0007669"/>
    <property type="project" value="UniProtKB-KW"/>
</dbReference>
<dbReference type="Gene3D" id="3.40.50.720">
    <property type="entry name" value="NAD(P)-binding Rossmann-like Domain"/>
    <property type="match status" value="1"/>
</dbReference>
<accession>A0A7C9KYF7</accession>
<dbReference type="RefSeq" id="WP_152578764.1">
    <property type="nucleotide sequence ID" value="NZ_JAATJI010000001.1"/>
</dbReference>
<gene>
    <name evidence="3" type="ORF">F3168_13580</name>
</gene>
<comment type="similarity">
    <text evidence="1">Belongs to the short-chain dehydrogenases/reductases (SDR) family.</text>
</comment>
<reference evidence="3 4" key="1">
    <citation type="submission" date="2019-09" db="EMBL/GenBank/DDBJ databases">
        <title>Polymorphobacter sp. isolated from a lake in China.</title>
        <authorList>
            <person name="Liu Z."/>
        </authorList>
    </citation>
    <scope>NUCLEOTIDE SEQUENCE [LARGE SCALE GENOMIC DNA]</scope>
    <source>
        <strain evidence="3 4">D40P</strain>
    </source>
</reference>
<comment type="caution">
    <text evidence="3">The sequence shown here is derived from an EMBL/GenBank/DDBJ whole genome shotgun (WGS) entry which is preliminary data.</text>
</comment>
<dbReference type="PRINTS" id="PR00081">
    <property type="entry name" value="GDHRDH"/>
</dbReference>
<dbReference type="PANTHER" id="PTHR42901:SF1">
    <property type="entry name" value="ALCOHOL DEHYDROGENASE"/>
    <property type="match status" value="1"/>
</dbReference>
<dbReference type="SUPFAM" id="SSF51735">
    <property type="entry name" value="NAD(P)-binding Rossmann-fold domains"/>
    <property type="match status" value="1"/>
</dbReference>
<dbReference type="AlphaFoldDB" id="A0A7C9KYF7"/>
<evidence type="ECO:0000256" key="1">
    <source>
        <dbReference type="ARBA" id="ARBA00006484"/>
    </source>
</evidence>
<dbReference type="PROSITE" id="PS00061">
    <property type="entry name" value="ADH_SHORT"/>
    <property type="match status" value="1"/>
</dbReference>
<dbReference type="OrthoDB" id="9790785at2"/>
<dbReference type="PANTHER" id="PTHR42901">
    <property type="entry name" value="ALCOHOL DEHYDROGENASE"/>
    <property type="match status" value="1"/>
</dbReference>
<dbReference type="EMBL" id="WIOL01000006">
    <property type="protein sequence ID" value="MQT18286.1"/>
    <property type="molecule type" value="Genomic_DNA"/>
</dbReference>
<organism evidence="3 4">
    <name type="scientific">Sandarakinorhabdus fusca</name>
    <dbReference type="NCBI Taxonomy" id="1439888"/>
    <lineage>
        <taxon>Bacteria</taxon>
        <taxon>Pseudomonadati</taxon>
        <taxon>Pseudomonadota</taxon>
        <taxon>Alphaproteobacteria</taxon>
        <taxon>Sphingomonadales</taxon>
        <taxon>Sphingosinicellaceae</taxon>
        <taxon>Sandarakinorhabdus</taxon>
    </lineage>
</organism>